<comment type="caution">
    <text evidence="1">The sequence shown here is derived from an EMBL/GenBank/DDBJ whole genome shotgun (WGS) entry which is preliminary data.</text>
</comment>
<protein>
    <submittedName>
        <fullName evidence="1">Protein containing DUF1284</fullName>
    </submittedName>
</protein>
<evidence type="ECO:0000313" key="1">
    <source>
        <dbReference type="EMBL" id="EKC67717.1"/>
    </source>
</evidence>
<dbReference type="Pfam" id="PF06935">
    <property type="entry name" value="DUF1284"/>
    <property type="match status" value="1"/>
</dbReference>
<sequence>MLCMQFFEGKGYSDGFVASMAAIKEKLEKEDPQVEIVEGTDDVCKNCPHNMGGACENEDSVRQHDKRVYDKVIETVGNSAKWSSITKAIRENIIDSGKMRETCGKCQWSDICFKN</sequence>
<reference evidence="1" key="1">
    <citation type="journal article" date="2013" name="Environ. Microbiol.">
        <title>Microbiota from the distal guts of lean and obese adolescents exhibit partial functional redundancy besides clear differences in community structure.</title>
        <authorList>
            <person name="Ferrer M."/>
            <person name="Ruiz A."/>
            <person name="Lanza F."/>
            <person name="Haange S.B."/>
            <person name="Oberbach A."/>
            <person name="Till H."/>
            <person name="Bargiela R."/>
            <person name="Campoy C."/>
            <person name="Segura M.T."/>
            <person name="Richter M."/>
            <person name="von Bergen M."/>
            <person name="Seifert J."/>
            <person name="Suarez A."/>
        </authorList>
    </citation>
    <scope>NUCLEOTIDE SEQUENCE</scope>
</reference>
<dbReference type="EMBL" id="AJWZ01003622">
    <property type="protein sequence ID" value="EKC67717.1"/>
    <property type="molecule type" value="Genomic_DNA"/>
</dbReference>
<proteinExistence type="predicted"/>
<dbReference type="AlphaFoldDB" id="K1T3Z5"/>
<name>K1T3Z5_9ZZZZ</name>
<accession>K1T3Z5</accession>
<organism evidence="1">
    <name type="scientific">human gut metagenome</name>
    <dbReference type="NCBI Taxonomy" id="408170"/>
    <lineage>
        <taxon>unclassified sequences</taxon>
        <taxon>metagenomes</taxon>
        <taxon>organismal metagenomes</taxon>
    </lineage>
</organism>
<dbReference type="InterPro" id="IPR009702">
    <property type="entry name" value="DUF1284"/>
</dbReference>
<gene>
    <name evidence="1" type="ORF">OBE_05307</name>
</gene>